<evidence type="ECO:0000256" key="1">
    <source>
        <dbReference type="SAM" id="Coils"/>
    </source>
</evidence>
<evidence type="ECO:0000256" key="2">
    <source>
        <dbReference type="SAM" id="Phobius"/>
    </source>
</evidence>
<feature type="transmembrane region" description="Helical" evidence="2">
    <location>
        <begin position="6"/>
        <end position="25"/>
    </location>
</feature>
<sequence>MVEWSVALMAGAFVILAAAGVMMLIEARSLMKQAKRSISQLEEKTNMLAVDTSAMIQGTNKAISDMQGHLEKSAPLFESIASLGTVLQQVNRTMDEISVKLSRSAHKHVDGAHQDNEQRLGQMFRYVDAAMTVWHSWQRNSPAPGNTSPREKE</sequence>
<dbReference type="RefSeq" id="WP_251581744.1">
    <property type="nucleotide sequence ID" value="NZ_JBHTKX010000001.1"/>
</dbReference>
<evidence type="ECO:0000313" key="4">
    <source>
        <dbReference type="Proteomes" id="UP001597169"/>
    </source>
</evidence>
<keyword evidence="2" id="KW-1133">Transmembrane helix</keyword>
<dbReference type="Pfam" id="PF06103">
    <property type="entry name" value="DUF948"/>
    <property type="match status" value="1"/>
</dbReference>
<dbReference type="EMBL" id="JBHTKX010000001">
    <property type="protein sequence ID" value="MFD1128779.1"/>
    <property type="molecule type" value="Genomic_DNA"/>
</dbReference>
<accession>A0ABW3PLU9</accession>
<feature type="coiled-coil region" evidence="1">
    <location>
        <begin position="24"/>
        <end position="51"/>
    </location>
</feature>
<keyword evidence="2" id="KW-0812">Transmembrane</keyword>
<dbReference type="PANTHER" id="PTHR40070:SF1">
    <property type="entry name" value="UPF0478 PROTEIN YTXG"/>
    <property type="match status" value="1"/>
</dbReference>
<evidence type="ECO:0000313" key="3">
    <source>
        <dbReference type="EMBL" id="MFD1128779.1"/>
    </source>
</evidence>
<keyword evidence="4" id="KW-1185">Reference proteome</keyword>
<reference evidence="4" key="1">
    <citation type="journal article" date="2019" name="Int. J. Syst. Evol. Microbiol.">
        <title>The Global Catalogue of Microorganisms (GCM) 10K type strain sequencing project: providing services to taxonomists for standard genome sequencing and annotation.</title>
        <authorList>
            <consortium name="The Broad Institute Genomics Platform"/>
            <consortium name="The Broad Institute Genome Sequencing Center for Infectious Disease"/>
            <person name="Wu L."/>
            <person name="Ma J."/>
        </authorList>
    </citation>
    <scope>NUCLEOTIDE SEQUENCE [LARGE SCALE GENOMIC DNA]</scope>
    <source>
        <strain evidence="4">CCUG 53519</strain>
    </source>
</reference>
<name>A0ABW3PLU9_9BACL</name>
<keyword evidence="1" id="KW-0175">Coiled coil</keyword>
<organism evidence="3 4">
    <name type="scientific">Paenibacillus provencensis</name>
    <dbReference type="NCBI Taxonomy" id="441151"/>
    <lineage>
        <taxon>Bacteria</taxon>
        <taxon>Bacillati</taxon>
        <taxon>Bacillota</taxon>
        <taxon>Bacilli</taxon>
        <taxon>Bacillales</taxon>
        <taxon>Paenibacillaceae</taxon>
        <taxon>Paenibacillus</taxon>
    </lineage>
</organism>
<keyword evidence="2" id="KW-0472">Membrane</keyword>
<gene>
    <name evidence="3" type="ORF">ACFQ3J_11395</name>
</gene>
<dbReference type="InterPro" id="IPR009293">
    <property type="entry name" value="UPF0478"/>
</dbReference>
<protein>
    <submittedName>
        <fullName evidence="3">DUF948 domain-containing protein</fullName>
    </submittedName>
</protein>
<proteinExistence type="predicted"/>
<dbReference type="PANTHER" id="PTHR40070">
    <property type="entry name" value="UPF0478 PROTEIN YTXG"/>
    <property type="match status" value="1"/>
</dbReference>
<comment type="caution">
    <text evidence="3">The sequence shown here is derived from an EMBL/GenBank/DDBJ whole genome shotgun (WGS) entry which is preliminary data.</text>
</comment>
<dbReference type="Proteomes" id="UP001597169">
    <property type="component" value="Unassembled WGS sequence"/>
</dbReference>